<reference evidence="2 3" key="1">
    <citation type="journal article" date="2019" name="Nat. Ecol. Evol.">
        <title>Megaphylogeny resolves global patterns of mushroom evolution.</title>
        <authorList>
            <person name="Varga T."/>
            <person name="Krizsan K."/>
            <person name="Foldi C."/>
            <person name="Dima B."/>
            <person name="Sanchez-Garcia M."/>
            <person name="Sanchez-Ramirez S."/>
            <person name="Szollosi G.J."/>
            <person name="Szarkandi J.G."/>
            <person name="Papp V."/>
            <person name="Albert L."/>
            <person name="Andreopoulos W."/>
            <person name="Angelini C."/>
            <person name="Antonin V."/>
            <person name="Barry K.W."/>
            <person name="Bougher N.L."/>
            <person name="Buchanan P."/>
            <person name="Buyck B."/>
            <person name="Bense V."/>
            <person name="Catcheside P."/>
            <person name="Chovatia M."/>
            <person name="Cooper J."/>
            <person name="Damon W."/>
            <person name="Desjardin D."/>
            <person name="Finy P."/>
            <person name="Geml J."/>
            <person name="Haridas S."/>
            <person name="Hughes K."/>
            <person name="Justo A."/>
            <person name="Karasinski D."/>
            <person name="Kautmanova I."/>
            <person name="Kiss B."/>
            <person name="Kocsube S."/>
            <person name="Kotiranta H."/>
            <person name="LaButti K.M."/>
            <person name="Lechner B.E."/>
            <person name="Liimatainen K."/>
            <person name="Lipzen A."/>
            <person name="Lukacs Z."/>
            <person name="Mihaltcheva S."/>
            <person name="Morgado L.N."/>
            <person name="Niskanen T."/>
            <person name="Noordeloos M.E."/>
            <person name="Ohm R.A."/>
            <person name="Ortiz-Santana B."/>
            <person name="Ovrebo C."/>
            <person name="Racz N."/>
            <person name="Riley R."/>
            <person name="Savchenko A."/>
            <person name="Shiryaev A."/>
            <person name="Soop K."/>
            <person name="Spirin V."/>
            <person name="Szebenyi C."/>
            <person name="Tomsovsky M."/>
            <person name="Tulloss R.E."/>
            <person name="Uehling J."/>
            <person name="Grigoriev I.V."/>
            <person name="Vagvolgyi C."/>
            <person name="Papp T."/>
            <person name="Martin F.M."/>
            <person name="Miettinen O."/>
            <person name="Hibbett D.S."/>
            <person name="Nagy L.G."/>
        </authorList>
    </citation>
    <scope>NUCLEOTIDE SEQUENCE [LARGE SCALE GENOMIC DNA]</scope>
    <source>
        <strain evidence="2 3">CBS 962.96</strain>
    </source>
</reference>
<dbReference type="AlphaFoldDB" id="A0A4V4HC12"/>
<evidence type="ECO:0000313" key="2">
    <source>
        <dbReference type="EMBL" id="THU81475.1"/>
    </source>
</evidence>
<feature type="region of interest" description="Disordered" evidence="1">
    <location>
        <begin position="1"/>
        <end position="95"/>
    </location>
</feature>
<sequence>MAPVKSSKTSKANRKKTKKAKTVPSKLKAKSPKPKAIADEEEQDEDEERNGDQEWGGVNKADEENDVIHGFSTDDDDSSDDENFAEPSEIDVGRLPTIAKDGATVKGKLEKAKRRACAFFHICQKMIAIQHYNMPSNNVSEDGKTAESNIFDQVSSETHTTWSTRLCNGKKFWGHATKRKAGDIWLVFLPSECGRYLCGHEEDIVVHLDSVPSAK</sequence>
<protein>
    <submittedName>
        <fullName evidence="2">Uncharacterized protein</fullName>
    </submittedName>
</protein>
<feature type="compositionally biased region" description="Acidic residues" evidence="1">
    <location>
        <begin position="73"/>
        <end position="84"/>
    </location>
</feature>
<proteinExistence type="predicted"/>
<name>A0A4V4HC12_DENBC</name>
<organism evidence="2 3">
    <name type="scientific">Dendrothele bispora (strain CBS 962.96)</name>
    <dbReference type="NCBI Taxonomy" id="1314807"/>
    <lineage>
        <taxon>Eukaryota</taxon>
        <taxon>Fungi</taxon>
        <taxon>Dikarya</taxon>
        <taxon>Basidiomycota</taxon>
        <taxon>Agaricomycotina</taxon>
        <taxon>Agaricomycetes</taxon>
        <taxon>Agaricomycetidae</taxon>
        <taxon>Agaricales</taxon>
        <taxon>Agaricales incertae sedis</taxon>
        <taxon>Dendrothele</taxon>
    </lineage>
</organism>
<feature type="compositionally biased region" description="Acidic residues" evidence="1">
    <location>
        <begin position="39"/>
        <end position="49"/>
    </location>
</feature>
<dbReference type="EMBL" id="ML179806">
    <property type="protein sequence ID" value="THU81475.1"/>
    <property type="molecule type" value="Genomic_DNA"/>
</dbReference>
<feature type="compositionally biased region" description="Basic residues" evidence="1">
    <location>
        <begin position="11"/>
        <end position="33"/>
    </location>
</feature>
<keyword evidence="3" id="KW-1185">Reference proteome</keyword>
<evidence type="ECO:0000313" key="3">
    <source>
        <dbReference type="Proteomes" id="UP000297245"/>
    </source>
</evidence>
<feature type="compositionally biased region" description="Low complexity" evidence="1">
    <location>
        <begin position="1"/>
        <end position="10"/>
    </location>
</feature>
<evidence type="ECO:0000256" key="1">
    <source>
        <dbReference type="SAM" id="MobiDB-lite"/>
    </source>
</evidence>
<accession>A0A4V4HC12</accession>
<gene>
    <name evidence="2" type="ORF">K435DRAFT_873312</name>
</gene>
<dbReference type="Proteomes" id="UP000297245">
    <property type="component" value="Unassembled WGS sequence"/>
</dbReference>